<proteinExistence type="predicted"/>
<dbReference type="Proteomes" id="UP000077684">
    <property type="component" value="Unassembled WGS sequence"/>
</dbReference>
<accession>A0A8X7MMR2</accession>
<evidence type="ECO:0000313" key="1">
    <source>
        <dbReference type="EMBL" id="KAE8242290.1"/>
    </source>
</evidence>
<reference evidence="1" key="1">
    <citation type="submission" date="2016-04" db="EMBL/GenBank/DDBJ databases">
        <authorList>
            <person name="Nguyen H.D."/>
            <person name="Samba Siva P."/>
            <person name="Cullis J."/>
            <person name="Levesque C.A."/>
            <person name="Hambleton S."/>
        </authorList>
    </citation>
    <scope>NUCLEOTIDE SEQUENCE</scope>
    <source>
        <strain evidence="1">DAOMC 236426</strain>
    </source>
</reference>
<comment type="caution">
    <text evidence="1">The sequence shown here is derived from an EMBL/GenBank/DDBJ whole genome shotgun (WGS) entry which is preliminary data.</text>
</comment>
<feature type="non-terminal residue" evidence="1">
    <location>
        <position position="1"/>
    </location>
</feature>
<organism evidence="1 2">
    <name type="scientific">Tilletia controversa</name>
    <name type="common">dwarf bunt fungus</name>
    <dbReference type="NCBI Taxonomy" id="13291"/>
    <lineage>
        <taxon>Eukaryota</taxon>
        <taxon>Fungi</taxon>
        <taxon>Dikarya</taxon>
        <taxon>Basidiomycota</taxon>
        <taxon>Ustilaginomycotina</taxon>
        <taxon>Exobasidiomycetes</taxon>
        <taxon>Tilletiales</taxon>
        <taxon>Tilletiaceae</taxon>
        <taxon>Tilletia</taxon>
    </lineage>
</organism>
<dbReference type="EMBL" id="LWDE02001139">
    <property type="protein sequence ID" value="KAE8242290.1"/>
    <property type="molecule type" value="Genomic_DNA"/>
</dbReference>
<sequence>MHIPSGLSSLDPSPFGATLTSVILPANGFLVPRRGVNGLTPSSFTSSFHLLATLYFPQAIAEVRSIAQPTTKRWTVDVLFHSSQLLCSLLPQTPHTYLPPTTMLHPRFLFLLPYLFVLLATVVNSAPVPRTTDCPSCSGLPRTLQSRGFLSSLFGCFKGAAEVEHTGPDP</sequence>
<keyword evidence="2" id="KW-1185">Reference proteome</keyword>
<name>A0A8X7MMR2_9BASI</name>
<evidence type="ECO:0000313" key="2">
    <source>
        <dbReference type="Proteomes" id="UP000077684"/>
    </source>
</evidence>
<reference evidence="1" key="2">
    <citation type="journal article" date="2019" name="IMA Fungus">
        <title>Genome sequencing and comparison of five Tilletia species to identify candidate genes for the detection of regulated species infecting wheat.</title>
        <authorList>
            <person name="Nguyen H.D.T."/>
            <person name="Sultana T."/>
            <person name="Kesanakurti P."/>
            <person name="Hambleton S."/>
        </authorList>
    </citation>
    <scope>NUCLEOTIDE SEQUENCE</scope>
    <source>
        <strain evidence="1">DAOMC 236426</strain>
    </source>
</reference>
<gene>
    <name evidence="1" type="ORF">A4X06_0g7046</name>
</gene>
<dbReference type="AlphaFoldDB" id="A0A8X7MMR2"/>
<protein>
    <submittedName>
        <fullName evidence="1">Uncharacterized protein</fullName>
    </submittedName>
</protein>